<reference evidence="2 7" key="4">
    <citation type="submission" date="2018-06" db="EMBL/GenBank/DDBJ databases">
        <title>Population genomics shows no distinction between pathogenic Candida krusei and environmental Pichia kudriavzevii: One species, four names.</title>
        <authorList>
            <person name="Douglass A.P."/>
            <person name="Offei B."/>
            <person name="Braun-Galleani S."/>
            <person name="Coughlan A.Y."/>
            <person name="Martos A."/>
            <person name="Ortiz-Merino R.A."/>
            <person name="Byrne K.P."/>
            <person name="Wolfe K.H."/>
        </authorList>
    </citation>
    <scope>NUCLEOTIDE SEQUENCE [LARGE SCALE GENOMIC DNA]</scope>
    <source>
        <strain evidence="2 7">CBS573</strain>
    </source>
</reference>
<dbReference type="Proteomes" id="UP000029867">
    <property type="component" value="Unassembled WGS sequence"/>
</dbReference>
<reference evidence="5" key="1">
    <citation type="journal article" date="2014" name="Microb. Cell Fact.">
        <title>Exploiting Issatchenkia orientalis SD108 for succinic acid production.</title>
        <authorList>
            <person name="Xiao H."/>
            <person name="Shao Z."/>
            <person name="Jiang Y."/>
            <person name="Dole S."/>
            <person name="Zhao H."/>
        </authorList>
    </citation>
    <scope>NUCLEOTIDE SEQUENCE [LARGE SCALE GENOMIC DNA]</scope>
    <source>
        <strain evidence="5">SD108</strain>
    </source>
</reference>
<dbReference type="HOGENOM" id="CLU_005350_12_2_1"/>
<protein>
    <recommendedName>
        <fullName evidence="1">Rab-GAP TBC domain-containing protein</fullName>
    </recommendedName>
</protein>
<dbReference type="PROSITE" id="PS50086">
    <property type="entry name" value="TBC_RABGAP"/>
    <property type="match status" value="1"/>
</dbReference>
<dbReference type="FunFam" id="1.10.8.270:FF:000026">
    <property type="entry name" value="TBC (Tre-2/Bub2/Cdc16) domain family"/>
    <property type="match status" value="1"/>
</dbReference>
<dbReference type="RefSeq" id="XP_029321694.1">
    <property type="nucleotide sequence ID" value="XM_029465834.1"/>
</dbReference>
<evidence type="ECO:0000313" key="7">
    <source>
        <dbReference type="Proteomes" id="UP000249293"/>
    </source>
</evidence>
<dbReference type="STRING" id="4909.A0A099P0E5"/>
<dbReference type="SMART" id="SM00164">
    <property type="entry name" value="TBC"/>
    <property type="match status" value="1"/>
</dbReference>
<evidence type="ECO:0000313" key="6">
    <source>
        <dbReference type="Proteomes" id="UP000195871"/>
    </source>
</evidence>
<dbReference type="EMBL" id="CP028775">
    <property type="protein sequence ID" value="AWU76217.1"/>
    <property type="molecule type" value="Genomic_DNA"/>
</dbReference>
<dbReference type="InterPro" id="IPR000195">
    <property type="entry name" value="Rab-GAP-TBC_dom"/>
</dbReference>
<gene>
    <name evidence="2" type="ORF">C5L36_0C01650</name>
    <name evidence="4" type="ORF">CAS74_000165</name>
    <name evidence="3" type="ORF">JL09_g3318</name>
</gene>
<evidence type="ECO:0000313" key="5">
    <source>
        <dbReference type="Proteomes" id="UP000029867"/>
    </source>
</evidence>
<dbReference type="VEuPathDB" id="FungiDB:C5L36_0C01650"/>
<proteinExistence type="predicted"/>
<sequence>MHSRTTSAATAATGTTYGFLDYYTNATDEEDIEETENQVANTQQMEHTHMASAYITKHETKESIVESRRDFASLKERINSGMSIKESPLPFRKSAMKQSIKNSTTDRYGFQKTNQYISTKDYNDWWNEYCPYLIRRKAKWIKFLERNGLYYEPNLVPSRFPARSEEMARFVRKGIPAEWRGKAWFSFVGGVEKMKDNKGLYEALVNESTDLVNENTEAIEKDLHRTFPDNVYFKEQNSSMLDTLRRVLKCFSMFKPSIGYCQSLNFIAGLLLLFMNEEETFWMLVIVTEKFLPGVHESNLEGLSVNQGMLMLCLKQYLPDVWKIIMDNDDLGDIPDDDTSYLFFLPTLTFCTTSWFMSLFIGVLPIETTLRIWDIIFYHNSKTIFQVSLGIFKMLDPELRKFYCRAHGISTLFTHSDTDLTLKSTRLQENNRDVLGSDLFQLIQNTPKRVINTNLFIDTYVQNTFTQEEIRRCREFVVQSRQRHANLIDRRKELGMTHEERKELLKQERGVISGVWEERRMRTGLWNVGLNRRIKKIYSKGPPPK</sequence>
<evidence type="ECO:0000259" key="1">
    <source>
        <dbReference type="PROSITE" id="PS50086"/>
    </source>
</evidence>
<dbReference type="GO" id="GO:0030427">
    <property type="term" value="C:site of polarized growth"/>
    <property type="evidence" value="ECO:0007669"/>
    <property type="project" value="UniProtKB-ARBA"/>
</dbReference>
<dbReference type="SUPFAM" id="SSF47923">
    <property type="entry name" value="Ypt/Rab-GAP domain of gyp1p"/>
    <property type="match status" value="2"/>
</dbReference>
<dbReference type="PANTHER" id="PTHR47219:SF20">
    <property type="entry name" value="TBC1 DOMAIN FAMILY MEMBER 2B"/>
    <property type="match status" value="1"/>
</dbReference>
<dbReference type="Pfam" id="PF00566">
    <property type="entry name" value="RabGAP-TBC"/>
    <property type="match status" value="1"/>
</dbReference>
<evidence type="ECO:0000313" key="2">
    <source>
        <dbReference type="EMBL" id="AWU76217.1"/>
    </source>
</evidence>
<dbReference type="GO" id="GO:0005096">
    <property type="term" value="F:GTPase activator activity"/>
    <property type="evidence" value="ECO:0007669"/>
    <property type="project" value="TreeGrafter"/>
</dbReference>
<dbReference type="InterPro" id="IPR050302">
    <property type="entry name" value="Rab_GAP_TBC_domain"/>
</dbReference>
<accession>A0A099P0E5</accession>
<dbReference type="GeneID" id="40384012"/>
<dbReference type="InterPro" id="IPR035969">
    <property type="entry name" value="Rab-GAP_TBC_sf"/>
</dbReference>
<dbReference type="eggNOG" id="KOG2058">
    <property type="taxonomic scope" value="Eukaryota"/>
</dbReference>
<evidence type="ECO:0000313" key="3">
    <source>
        <dbReference type="EMBL" id="KGK37566.1"/>
    </source>
</evidence>
<dbReference type="EMBL" id="JQFK01000034">
    <property type="protein sequence ID" value="KGK37566.1"/>
    <property type="molecule type" value="Genomic_DNA"/>
</dbReference>
<dbReference type="OrthoDB" id="294251at2759"/>
<keyword evidence="7" id="KW-1185">Reference proteome</keyword>
<dbReference type="Gene3D" id="1.10.8.270">
    <property type="entry name" value="putative rabgap domain of human tbc1 domain family member 14 like domains"/>
    <property type="match status" value="1"/>
</dbReference>
<feature type="domain" description="Rab-GAP TBC" evidence="1">
    <location>
        <begin position="174"/>
        <end position="380"/>
    </location>
</feature>
<dbReference type="PANTHER" id="PTHR47219">
    <property type="entry name" value="RAB GTPASE-ACTIVATING PROTEIN 1-LIKE"/>
    <property type="match status" value="1"/>
</dbReference>
<reference evidence="4 6" key="3">
    <citation type="submission" date="2017-05" db="EMBL/GenBank/DDBJ databases">
        <title>The Genome Sequence of Candida krusei Ckrusei653.</title>
        <authorList>
            <person name="Cuomo C."/>
            <person name="Forche A."/>
            <person name="Young S."/>
            <person name="Abouelleil A."/>
            <person name="Cao P."/>
            <person name="Chapman S."/>
            <person name="Cusick C."/>
            <person name="Shea T."/>
            <person name="Nusbaum C."/>
            <person name="Birren B."/>
        </authorList>
    </citation>
    <scope>NUCLEOTIDE SEQUENCE [LARGE SCALE GENOMIC DNA]</scope>
    <source>
        <strain evidence="4 6">Ckrusei653</strain>
    </source>
</reference>
<reference evidence="3" key="2">
    <citation type="submission" date="2014-08" db="EMBL/GenBank/DDBJ databases">
        <title>Exploiting Issatchenkia orientalis SD108 for Succinic Acid Production.</title>
        <authorList>
            <person name="Xiao H."/>
            <person name="Shao Z."/>
            <person name="Jiang Y."/>
            <person name="Dole S."/>
            <person name="Zhao H."/>
        </authorList>
    </citation>
    <scope>NUCLEOTIDE SEQUENCE [LARGE SCALE GENOMIC DNA]</scope>
    <source>
        <strain evidence="3">SD108</strain>
    </source>
</reference>
<dbReference type="EMBL" id="NHMM01000001">
    <property type="protein sequence ID" value="OUT23795.1"/>
    <property type="molecule type" value="Genomic_DNA"/>
</dbReference>
<dbReference type="Proteomes" id="UP000249293">
    <property type="component" value="Chromosome 3"/>
</dbReference>
<dbReference type="Proteomes" id="UP000195871">
    <property type="component" value="Unassembled WGS sequence"/>
</dbReference>
<dbReference type="Gene3D" id="1.10.472.80">
    <property type="entry name" value="Ypt/Rab-GAP domain of gyp1p, domain 3"/>
    <property type="match status" value="1"/>
</dbReference>
<name>A0A099P0E5_PICKU</name>
<dbReference type="GO" id="GO:0031267">
    <property type="term" value="F:small GTPase binding"/>
    <property type="evidence" value="ECO:0007669"/>
    <property type="project" value="TreeGrafter"/>
</dbReference>
<evidence type="ECO:0000313" key="4">
    <source>
        <dbReference type="EMBL" id="OUT23795.1"/>
    </source>
</evidence>
<dbReference type="AlphaFoldDB" id="A0A099P0E5"/>
<dbReference type="KEGG" id="pkz:C5L36_0C01650"/>
<organism evidence="3 5">
    <name type="scientific">Pichia kudriavzevii</name>
    <name type="common">Yeast</name>
    <name type="synonym">Issatchenkia orientalis</name>
    <dbReference type="NCBI Taxonomy" id="4909"/>
    <lineage>
        <taxon>Eukaryota</taxon>
        <taxon>Fungi</taxon>
        <taxon>Dikarya</taxon>
        <taxon>Ascomycota</taxon>
        <taxon>Saccharomycotina</taxon>
        <taxon>Pichiomycetes</taxon>
        <taxon>Pichiales</taxon>
        <taxon>Pichiaceae</taxon>
        <taxon>Pichia</taxon>
    </lineage>
</organism>